<feature type="region of interest" description="Disordered" evidence="1">
    <location>
        <begin position="410"/>
        <end position="449"/>
    </location>
</feature>
<accession>A0A5E5BNN1</accession>
<dbReference type="PROSITE" id="PS50994">
    <property type="entry name" value="INTEGRASE"/>
    <property type="match status" value="1"/>
</dbReference>
<protein>
    <recommendedName>
        <fullName evidence="2">Integrase catalytic domain-containing protein</fullName>
    </recommendedName>
</protein>
<dbReference type="NCBIfam" id="NF033594">
    <property type="entry name" value="transpos_ISNCY_2"/>
    <property type="match status" value="1"/>
</dbReference>
<dbReference type="GO" id="GO:0003676">
    <property type="term" value="F:nucleic acid binding"/>
    <property type="evidence" value="ECO:0007669"/>
    <property type="project" value="InterPro"/>
</dbReference>
<sequence length="468" mass="53147">MARTGVITVSMQELDRLRTVQAVIEGRLKAVAAAQRLEVTDRQIRRLLERYRLHGPAGLVSRRYGRPSNNRLPALREAAALAIIRENYADFGPTLACEKLREIHGLSLAKETVRKLMMAAGLWIPRKQRAPKVHQPRNRRACLGELIQIDGSDHRWFEDRAPACTALVYVDDATSRIMEMRFVASESTFSYFEATRAYLERHGKPVAFYSDKASVFRVNSKAAVGGDGHTQFARALFELNIEGICANSSQAKGRVERTHKTLQDRLVKEMRLRGISTMEAANAFMPAFIADYNARFGKPPRNEHDAHRGLRAEECLDLIFTWREPRCVSKSLTLQYDKTLYLLKETPDSRKLAGHYIDVYQYPDGRIEPRANGSALPYTVYDRLSEIDQGAIVDNKRLGHVLQLAQLVQEKRDNRRSQSLPGSVNDETPRKRGRPPGKKSQRSMGQDDVLEALQRLQKRAWPLLDSAD</sequence>
<evidence type="ECO:0000313" key="3">
    <source>
        <dbReference type="EMBL" id="VVE85910.1"/>
    </source>
</evidence>
<proteinExistence type="predicted"/>
<name>A0A5E5BNN1_9BURK</name>
<dbReference type="PANTHER" id="PTHR35004">
    <property type="entry name" value="TRANSPOSASE RV3428C-RELATED"/>
    <property type="match status" value="1"/>
</dbReference>
<evidence type="ECO:0000313" key="4">
    <source>
        <dbReference type="Proteomes" id="UP000335538"/>
    </source>
</evidence>
<dbReference type="InterPro" id="IPR001584">
    <property type="entry name" value="Integrase_cat-core"/>
</dbReference>
<dbReference type="PANTHER" id="PTHR35004:SF7">
    <property type="entry name" value="INTEGRASE PROTEIN"/>
    <property type="match status" value="1"/>
</dbReference>
<dbReference type="EMBL" id="CABPSR010000045">
    <property type="protein sequence ID" value="VVE85910.1"/>
    <property type="molecule type" value="Genomic_DNA"/>
</dbReference>
<dbReference type="InterPro" id="IPR012337">
    <property type="entry name" value="RNaseH-like_sf"/>
</dbReference>
<dbReference type="RefSeq" id="WP_150811554.1">
    <property type="nucleotide sequence ID" value="NZ_CABPSR010000045.1"/>
</dbReference>
<gene>
    <name evidence="3" type="ORF">PSP31121_05543</name>
</gene>
<dbReference type="InterPro" id="IPR047797">
    <property type="entry name" value="ISNCY_transpos"/>
</dbReference>
<dbReference type="Gene3D" id="3.30.420.10">
    <property type="entry name" value="Ribonuclease H-like superfamily/Ribonuclease H"/>
    <property type="match status" value="1"/>
</dbReference>
<dbReference type="SUPFAM" id="SSF46689">
    <property type="entry name" value="Homeodomain-like"/>
    <property type="match status" value="1"/>
</dbReference>
<feature type="compositionally biased region" description="Polar residues" evidence="1">
    <location>
        <begin position="417"/>
        <end position="426"/>
    </location>
</feature>
<organism evidence="3 4">
    <name type="scientific">Pandoraea sputorum</name>
    <dbReference type="NCBI Taxonomy" id="93222"/>
    <lineage>
        <taxon>Bacteria</taxon>
        <taxon>Pseudomonadati</taxon>
        <taxon>Pseudomonadota</taxon>
        <taxon>Betaproteobacteria</taxon>
        <taxon>Burkholderiales</taxon>
        <taxon>Burkholderiaceae</taxon>
        <taxon>Pandoraea</taxon>
    </lineage>
</organism>
<feature type="compositionally biased region" description="Basic residues" evidence="1">
    <location>
        <begin position="431"/>
        <end position="441"/>
    </location>
</feature>
<dbReference type="Proteomes" id="UP000335538">
    <property type="component" value="Unassembled WGS sequence"/>
</dbReference>
<dbReference type="Pfam" id="PF13551">
    <property type="entry name" value="HTH_29"/>
    <property type="match status" value="1"/>
</dbReference>
<dbReference type="SUPFAM" id="SSF53098">
    <property type="entry name" value="Ribonuclease H-like"/>
    <property type="match status" value="1"/>
</dbReference>
<dbReference type="InterPro" id="IPR009057">
    <property type="entry name" value="Homeodomain-like_sf"/>
</dbReference>
<evidence type="ECO:0000256" key="1">
    <source>
        <dbReference type="SAM" id="MobiDB-lite"/>
    </source>
</evidence>
<dbReference type="AlphaFoldDB" id="A0A5E5BNN1"/>
<dbReference type="GO" id="GO:0015074">
    <property type="term" value="P:DNA integration"/>
    <property type="evidence" value="ECO:0007669"/>
    <property type="project" value="InterPro"/>
</dbReference>
<feature type="domain" description="Integrase catalytic" evidence="2">
    <location>
        <begin position="132"/>
        <end position="314"/>
    </location>
</feature>
<dbReference type="InterPro" id="IPR036397">
    <property type="entry name" value="RNaseH_sf"/>
</dbReference>
<evidence type="ECO:0000259" key="2">
    <source>
        <dbReference type="PROSITE" id="PS50994"/>
    </source>
</evidence>
<reference evidence="3 4" key="1">
    <citation type="submission" date="2019-08" db="EMBL/GenBank/DDBJ databases">
        <authorList>
            <person name="Peeters C."/>
        </authorList>
    </citation>
    <scope>NUCLEOTIDE SEQUENCE [LARGE SCALE GENOMIC DNA]</scope>
    <source>
        <strain evidence="3 4">LMG 31121</strain>
    </source>
</reference>